<sequence>MTRLREVRNSGGADIELGNFFRIIETNVSHFSTLSVAADAIFESLADFFQIRAPDLANSYVVVRRSDENEAIDAAASSAVDVRAVVEPPPAHHRMLLDISFDITCAPTLLRN</sequence>
<proteinExistence type="predicted"/>
<protein>
    <submittedName>
        <fullName evidence="1">Uncharacterized protein</fullName>
    </submittedName>
</protein>
<dbReference type="RefSeq" id="WP_231321878.1">
    <property type="nucleotide sequence ID" value="NZ_CP088156.1"/>
</dbReference>
<dbReference type="Proteomes" id="UP001431010">
    <property type="component" value="Chromosome"/>
</dbReference>
<name>A0ABY3RDJ4_9BRAD</name>
<reference evidence="1" key="1">
    <citation type="journal article" date="2024" name="Antonie Van Leeuwenhoek">
        <title>Bradyrhizobium ontarionense sp. nov., a novel bacterial symbiont isolated from Aeschynomene indica (Indian jointvetch), harbours photosynthesis, nitrogen fixation and nitrous oxide (N2O) reductase genes.</title>
        <authorList>
            <person name="Bromfield E.S.P."/>
            <person name="Cloutier S."/>
        </authorList>
    </citation>
    <scope>NUCLEOTIDE SEQUENCE</scope>
    <source>
        <strain evidence="1">A19</strain>
    </source>
</reference>
<organism evidence="1 2">
    <name type="scientific">Bradyrhizobium ontarionense</name>
    <dbReference type="NCBI Taxonomy" id="2898149"/>
    <lineage>
        <taxon>Bacteria</taxon>
        <taxon>Pseudomonadati</taxon>
        <taxon>Pseudomonadota</taxon>
        <taxon>Alphaproteobacteria</taxon>
        <taxon>Hyphomicrobiales</taxon>
        <taxon>Nitrobacteraceae</taxon>
        <taxon>Bradyrhizobium</taxon>
    </lineage>
</organism>
<gene>
    <name evidence="1" type="ORF">LQG66_37045</name>
</gene>
<keyword evidence="2" id="KW-1185">Reference proteome</keyword>
<accession>A0ABY3RDJ4</accession>
<evidence type="ECO:0000313" key="1">
    <source>
        <dbReference type="EMBL" id="UFZ04724.1"/>
    </source>
</evidence>
<dbReference type="EMBL" id="CP088156">
    <property type="protein sequence ID" value="UFZ04724.1"/>
    <property type="molecule type" value="Genomic_DNA"/>
</dbReference>
<evidence type="ECO:0000313" key="2">
    <source>
        <dbReference type="Proteomes" id="UP001431010"/>
    </source>
</evidence>